<accession>A0ABP8VVN1</accession>
<dbReference type="Proteomes" id="UP001500325">
    <property type="component" value="Unassembled WGS sequence"/>
</dbReference>
<proteinExistence type="predicted"/>
<evidence type="ECO:0000313" key="1">
    <source>
        <dbReference type="EMBL" id="GAA4673925.1"/>
    </source>
</evidence>
<dbReference type="EMBL" id="BAABIC010000001">
    <property type="protein sequence ID" value="GAA4673925.1"/>
    <property type="molecule type" value="Genomic_DNA"/>
</dbReference>
<name>A0ABP8VVN1_9PSEU</name>
<evidence type="ECO:0008006" key="3">
    <source>
        <dbReference type="Google" id="ProtNLM"/>
    </source>
</evidence>
<sequence>MVGAGGPIGAAPLPLGAAVVGAVAVLALVGTGAGPGAAVSTRLPVCEARTGVARRRGAGFFALVRRRPLLPAGPVSVFSGPVLTGGILPHAPAVRPVGATDIRVNSRSRAGHEWRLTCGGGVGCAGDRRLGAGLTPGPAG</sequence>
<keyword evidence="2" id="KW-1185">Reference proteome</keyword>
<organism evidence="1 2">
    <name type="scientific">Pseudonocardia yuanmonensis</name>
    <dbReference type="NCBI Taxonomy" id="1095914"/>
    <lineage>
        <taxon>Bacteria</taxon>
        <taxon>Bacillati</taxon>
        <taxon>Actinomycetota</taxon>
        <taxon>Actinomycetes</taxon>
        <taxon>Pseudonocardiales</taxon>
        <taxon>Pseudonocardiaceae</taxon>
        <taxon>Pseudonocardia</taxon>
    </lineage>
</organism>
<gene>
    <name evidence="1" type="ORF">GCM10023215_01790</name>
</gene>
<protein>
    <recommendedName>
        <fullName evidence="3">Secreted protein</fullName>
    </recommendedName>
</protein>
<evidence type="ECO:0000313" key="2">
    <source>
        <dbReference type="Proteomes" id="UP001500325"/>
    </source>
</evidence>
<reference evidence="2" key="1">
    <citation type="journal article" date="2019" name="Int. J. Syst. Evol. Microbiol.">
        <title>The Global Catalogue of Microorganisms (GCM) 10K type strain sequencing project: providing services to taxonomists for standard genome sequencing and annotation.</title>
        <authorList>
            <consortium name="The Broad Institute Genomics Platform"/>
            <consortium name="The Broad Institute Genome Sequencing Center for Infectious Disease"/>
            <person name="Wu L."/>
            <person name="Ma J."/>
        </authorList>
    </citation>
    <scope>NUCLEOTIDE SEQUENCE [LARGE SCALE GENOMIC DNA]</scope>
    <source>
        <strain evidence="2">JCM 18055</strain>
    </source>
</reference>
<comment type="caution">
    <text evidence="1">The sequence shown here is derived from an EMBL/GenBank/DDBJ whole genome shotgun (WGS) entry which is preliminary data.</text>
</comment>